<gene>
    <name evidence="3" type="ORF">CURHAP_LOCUS50937</name>
</gene>
<keyword evidence="2" id="KW-0732">Signal</keyword>
<dbReference type="AlphaFoldDB" id="A0A6J5VSX5"/>
<proteinExistence type="predicted"/>
<dbReference type="Proteomes" id="UP000507222">
    <property type="component" value="Unassembled WGS sequence"/>
</dbReference>
<protein>
    <submittedName>
        <fullName evidence="3">Uncharacterized protein</fullName>
    </submittedName>
</protein>
<dbReference type="PANTHER" id="PTHR34684:SF1">
    <property type="entry name" value="OS08G0192200 PROTEIN"/>
    <property type="match status" value="1"/>
</dbReference>
<dbReference type="PANTHER" id="PTHR34684">
    <property type="entry name" value="OS08G0192200 PROTEIN"/>
    <property type="match status" value="1"/>
</dbReference>
<feature type="region of interest" description="Disordered" evidence="1">
    <location>
        <begin position="135"/>
        <end position="189"/>
    </location>
</feature>
<feature type="compositionally biased region" description="Basic and acidic residues" evidence="1">
    <location>
        <begin position="243"/>
        <end position="255"/>
    </location>
</feature>
<reference evidence="3 4" key="1">
    <citation type="submission" date="2020-05" db="EMBL/GenBank/DDBJ databases">
        <authorList>
            <person name="Campoy J."/>
            <person name="Schneeberger K."/>
            <person name="Spophaly S."/>
        </authorList>
    </citation>
    <scope>NUCLEOTIDE SEQUENCE [LARGE SCALE GENOMIC DNA]</scope>
    <source>
        <strain evidence="3">PruArmRojPasFocal</strain>
    </source>
</reference>
<feature type="compositionally biased region" description="Basic and acidic residues" evidence="1">
    <location>
        <begin position="135"/>
        <end position="153"/>
    </location>
</feature>
<feature type="compositionally biased region" description="Basic and acidic residues" evidence="1">
    <location>
        <begin position="176"/>
        <end position="189"/>
    </location>
</feature>
<evidence type="ECO:0000313" key="4">
    <source>
        <dbReference type="Proteomes" id="UP000507222"/>
    </source>
</evidence>
<dbReference type="EMBL" id="CAEKDK010000008">
    <property type="protein sequence ID" value="CAB4290784.1"/>
    <property type="molecule type" value="Genomic_DNA"/>
</dbReference>
<feature type="signal peptide" evidence="2">
    <location>
        <begin position="1"/>
        <end position="24"/>
    </location>
</feature>
<sequence length="332" mass="38841">MFCVRGKRLISPLFLSLPLSLTLSHHRQEKQTKTLLRRKVRHHRRKSTKLHNRDRMDLETENRIAAILMKEAAELRRQAEKEGVHAYLRQPQTRFRPNSRFLSATVLGVQQANRAVEVNEMWRLRQKEIELDNRLKGKMKDESRNDRSRRDSNCSRSSSKGHDVTDDNASPTCSSRKREYDSCHSREENGLRDEELEEFLHSRVKRGRGAVGSRMDEAGPYIPHGSDSKDELLVSPGVQERRVYGPEKPSRKLCDSSEEELDYDRKKSKKVKAASSKKHKSKDKSKEKKKKKRKEERRIPGKIWKTIELESKIWNTMKCAIFFLNPSLTRIV</sequence>
<evidence type="ECO:0000256" key="1">
    <source>
        <dbReference type="SAM" id="MobiDB-lite"/>
    </source>
</evidence>
<accession>A0A6J5VSX5</accession>
<feature type="region of interest" description="Disordered" evidence="1">
    <location>
        <begin position="205"/>
        <end position="231"/>
    </location>
</feature>
<organism evidence="3 4">
    <name type="scientific">Prunus armeniaca</name>
    <name type="common">Apricot</name>
    <name type="synonym">Armeniaca vulgaris</name>
    <dbReference type="NCBI Taxonomy" id="36596"/>
    <lineage>
        <taxon>Eukaryota</taxon>
        <taxon>Viridiplantae</taxon>
        <taxon>Streptophyta</taxon>
        <taxon>Embryophyta</taxon>
        <taxon>Tracheophyta</taxon>
        <taxon>Spermatophyta</taxon>
        <taxon>Magnoliopsida</taxon>
        <taxon>eudicotyledons</taxon>
        <taxon>Gunneridae</taxon>
        <taxon>Pentapetalae</taxon>
        <taxon>rosids</taxon>
        <taxon>fabids</taxon>
        <taxon>Rosales</taxon>
        <taxon>Rosaceae</taxon>
        <taxon>Amygdaloideae</taxon>
        <taxon>Amygdaleae</taxon>
        <taxon>Prunus</taxon>
    </lineage>
</organism>
<evidence type="ECO:0000256" key="2">
    <source>
        <dbReference type="SAM" id="SignalP"/>
    </source>
</evidence>
<name>A0A6J5VSX5_PRUAR</name>
<feature type="compositionally biased region" description="Basic residues" evidence="1">
    <location>
        <begin position="266"/>
        <end position="295"/>
    </location>
</feature>
<evidence type="ECO:0000313" key="3">
    <source>
        <dbReference type="EMBL" id="CAB4290784.1"/>
    </source>
</evidence>
<feature type="chain" id="PRO_5027078456" evidence="2">
    <location>
        <begin position="25"/>
        <end position="332"/>
    </location>
</feature>
<feature type="region of interest" description="Disordered" evidence="1">
    <location>
        <begin position="243"/>
        <end position="299"/>
    </location>
</feature>